<comment type="caution">
    <text evidence="2">The sequence shown here is derived from an EMBL/GenBank/DDBJ whole genome shotgun (WGS) entry which is preliminary data.</text>
</comment>
<keyword evidence="3" id="KW-1185">Reference proteome</keyword>
<dbReference type="Proteomes" id="UP000658127">
    <property type="component" value="Unassembled WGS sequence"/>
</dbReference>
<dbReference type="PANTHER" id="PTHR34202:SF1">
    <property type="entry name" value="UPF0548 PROTEIN"/>
    <property type="match status" value="1"/>
</dbReference>
<dbReference type="InterPro" id="IPR014457">
    <property type="entry name" value="UCP010260"/>
</dbReference>
<evidence type="ECO:0000313" key="2">
    <source>
        <dbReference type="EMBL" id="GGN90246.1"/>
    </source>
</evidence>
<proteinExistence type="predicted"/>
<dbReference type="EMBL" id="BMNE01000006">
    <property type="protein sequence ID" value="GGN90246.1"/>
    <property type="molecule type" value="Genomic_DNA"/>
</dbReference>
<dbReference type="PIRSF" id="PIRSF010260">
    <property type="entry name" value="UCP010260"/>
    <property type="match status" value="1"/>
</dbReference>
<name>A0ABQ2KQB9_9NOCA</name>
<reference evidence="3" key="1">
    <citation type="journal article" date="2019" name="Int. J. Syst. Evol. Microbiol.">
        <title>The Global Catalogue of Microorganisms (GCM) 10K type strain sequencing project: providing services to taxonomists for standard genome sequencing and annotation.</title>
        <authorList>
            <consortium name="The Broad Institute Genomics Platform"/>
            <consortium name="The Broad Institute Genome Sequencing Center for Infectious Disease"/>
            <person name="Wu L."/>
            <person name="Ma J."/>
        </authorList>
    </citation>
    <scope>NUCLEOTIDE SEQUENCE [LARGE SCALE GENOMIC DNA]</scope>
    <source>
        <strain evidence="3">CGMCC 4.7329</strain>
    </source>
</reference>
<sequence length="169" mass="18562">MQALTYAPAGATSPADEIWTARPSGFRRFETSVVIGHGEQVWASAREAVLHWGVKRRSGFRVAPDARVTTDADYRVTAGWGPVSVREPVRVVAVVDTADRCGFAYGTLPGHPVSGEEAFVVHRRADGAVELTLRSLTKPASAGLWRAAFPILLVAQRFYRQRYLRALRS</sequence>
<dbReference type="RefSeq" id="WP_189032672.1">
    <property type="nucleotide sequence ID" value="NZ_BMNE01000006.1"/>
</dbReference>
<gene>
    <name evidence="2" type="ORF">GCM10011610_49160</name>
</gene>
<evidence type="ECO:0000259" key="1">
    <source>
        <dbReference type="Pfam" id="PF09348"/>
    </source>
</evidence>
<protein>
    <recommendedName>
        <fullName evidence="1">DUF1990 domain-containing protein</fullName>
    </recommendedName>
</protein>
<dbReference type="Pfam" id="PF09348">
    <property type="entry name" value="DUF1990"/>
    <property type="match status" value="1"/>
</dbReference>
<accession>A0ABQ2KQB9</accession>
<organism evidence="2 3">
    <name type="scientific">Nocardia rhizosphaerihabitans</name>
    <dbReference type="NCBI Taxonomy" id="1691570"/>
    <lineage>
        <taxon>Bacteria</taxon>
        <taxon>Bacillati</taxon>
        <taxon>Actinomycetota</taxon>
        <taxon>Actinomycetes</taxon>
        <taxon>Mycobacteriales</taxon>
        <taxon>Nocardiaceae</taxon>
        <taxon>Nocardia</taxon>
    </lineage>
</organism>
<evidence type="ECO:0000313" key="3">
    <source>
        <dbReference type="Proteomes" id="UP000658127"/>
    </source>
</evidence>
<dbReference type="InterPro" id="IPR018960">
    <property type="entry name" value="DUF1990"/>
</dbReference>
<feature type="domain" description="DUF1990" evidence="1">
    <location>
        <begin position="5"/>
        <end position="166"/>
    </location>
</feature>
<dbReference type="PANTHER" id="PTHR34202">
    <property type="entry name" value="UPF0548 PROTEIN"/>
    <property type="match status" value="1"/>
</dbReference>